<keyword evidence="3" id="KW-1185">Reference proteome</keyword>
<dbReference type="RefSeq" id="WP_310372414.1">
    <property type="nucleotide sequence ID" value="NZ_JAVDYB010000001.1"/>
</dbReference>
<keyword evidence="1" id="KW-0472">Membrane</keyword>
<keyword evidence="1" id="KW-1133">Transmembrane helix</keyword>
<dbReference type="Proteomes" id="UP001183643">
    <property type="component" value="Unassembled WGS sequence"/>
</dbReference>
<comment type="caution">
    <text evidence="2">The sequence shown here is derived from an EMBL/GenBank/DDBJ whole genome shotgun (WGS) entry which is preliminary data.</text>
</comment>
<feature type="transmembrane region" description="Helical" evidence="1">
    <location>
        <begin position="138"/>
        <end position="160"/>
    </location>
</feature>
<protein>
    <submittedName>
        <fullName evidence="2">Uncharacterized protein</fullName>
    </submittedName>
</protein>
<evidence type="ECO:0000256" key="1">
    <source>
        <dbReference type="SAM" id="Phobius"/>
    </source>
</evidence>
<feature type="transmembrane region" description="Helical" evidence="1">
    <location>
        <begin position="55"/>
        <end position="77"/>
    </location>
</feature>
<reference evidence="2" key="1">
    <citation type="submission" date="2023-07" db="EMBL/GenBank/DDBJ databases">
        <title>Sequencing the genomes of 1000 actinobacteria strains.</title>
        <authorList>
            <person name="Klenk H.-P."/>
        </authorList>
    </citation>
    <scope>NUCLEOTIDE SEQUENCE</scope>
    <source>
        <strain evidence="2">DSM 44707</strain>
    </source>
</reference>
<accession>A0AAE4CBY0</accession>
<gene>
    <name evidence="2" type="ORF">J2S41_005864</name>
</gene>
<keyword evidence="1" id="KW-0812">Transmembrane</keyword>
<dbReference type="AlphaFoldDB" id="A0AAE4CBY0"/>
<evidence type="ECO:0000313" key="3">
    <source>
        <dbReference type="Proteomes" id="UP001183643"/>
    </source>
</evidence>
<sequence>MRVVGPSIAAGLILSGVFTLILLLGGVVARDFGVHGHPAPIRRRYGPKSARGRRVTAVAGALIAVTITATLAALMAAVDARTFGTAFAAAEIALLTWNAYDLVVLDWLVFVAWRPALVVLPGTEDMPECRDWRFHAAGFAKGVVIVTVIALVAATVTALVR</sequence>
<feature type="transmembrane region" description="Helical" evidence="1">
    <location>
        <begin position="12"/>
        <end position="34"/>
    </location>
</feature>
<dbReference type="EMBL" id="JAVDYB010000001">
    <property type="protein sequence ID" value="MDR7279086.1"/>
    <property type="molecule type" value="Genomic_DNA"/>
</dbReference>
<organism evidence="2 3">
    <name type="scientific">Catenuloplanes atrovinosus</name>
    <dbReference type="NCBI Taxonomy" id="137266"/>
    <lineage>
        <taxon>Bacteria</taxon>
        <taxon>Bacillati</taxon>
        <taxon>Actinomycetota</taxon>
        <taxon>Actinomycetes</taxon>
        <taxon>Micromonosporales</taxon>
        <taxon>Micromonosporaceae</taxon>
        <taxon>Catenuloplanes</taxon>
    </lineage>
</organism>
<proteinExistence type="predicted"/>
<evidence type="ECO:0000313" key="2">
    <source>
        <dbReference type="EMBL" id="MDR7279086.1"/>
    </source>
</evidence>
<name>A0AAE4CBY0_9ACTN</name>